<reference evidence="2" key="1">
    <citation type="journal article" date="2021" name="Mol. Plant Microbe Interact.">
        <title>Complete Genome Sequence of the Plant-Pathogenic Fungus Colletotrichum lupini.</title>
        <authorList>
            <person name="Baroncelli R."/>
            <person name="Pensec F."/>
            <person name="Da Lio D."/>
            <person name="Boufleur T."/>
            <person name="Vicente I."/>
            <person name="Sarrocco S."/>
            <person name="Picot A."/>
            <person name="Baraldi E."/>
            <person name="Sukno S."/>
            <person name="Thon M."/>
            <person name="Le Floch G."/>
        </authorList>
    </citation>
    <scope>NUCLEOTIDE SEQUENCE</scope>
    <source>
        <strain evidence="2">IMI 504893</strain>
    </source>
</reference>
<proteinExistence type="predicted"/>
<evidence type="ECO:0000313" key="3">
    <source>
        <dbReference type="Proteomes" id="UP000830671"/>
    </source>
</evidence>
<dbReference type="AlphaFoldDB" id="A0A9Q8SEB1"/>
<evidence type="ECO:0000313" key="2">
    <source>
        <dbReference type="EMBL" id="UQC75415.1"/>
    </source>
</evidence>
<sequence>MSFETPTRLHPRAPSTTLSSAKPNCSMHDDREIFESALQFDSEKQDFLRQDIAVSNCSISYPGLCYRFSVEIQLKSASYNATPRAERSKSGLDGRLCKFSHLNFLERFKTPLRCPALGIYDEPLGVGDMPHGAAALGCMQTQPSSGIKYDYRNKLGSWGVDIIDRSPKSSPTCSSKTEMTLTSPFWGIMLHSELPFVPPVDAARFNLMPRELNRIDHVDVGSEAFNLVNIFIFTVNIALSRVPASLHRETSTKPSRSPHEALAICTADRRHLATDSLVARNSKEHESSSMAQSSCLSFAHAEGIRNLWDDIDYAAERFLMEQRHPGHTNATVTTLESLLYQVIDVQNRDIASTLSKWGSAEVWLQAHGYILKLLQRPKHDAIEASTLPLNSCCSDCCAAVLNHLNSNWPESCRQSAQTSGASKIPEGASKSSRSLSYRRMRFKAGRRDRRRQPRITIAKEPLESRPKTSGCLGKLDWRAHLYSVRSARVCLGHLLWALYHPWLQSFPLPRVVNDDRRSVYFDDEKPPMKINDSAYGDIAIRTTNQNHAESAKLHLETKE</sequence>
<organism evidence="2 3">
    <name type="scientific">Colletotrichum lupini</name>
    <dbReference type="NCBI Taxonomy" id="145971"/>
    <lineage>
        <taxon>Eukaryota</taxon>
        <taxon>Fungi</taxon>
        <taxon>Dikarya</taxon>
        <taxon>Ascomycota</taxon>
        <taxon>Pezizomycotina</taxon>
        <taxon>Sordariomycetes</taxon>
        <taxon>Hypocreomycetidae</taxon>
        <taxon>Glomerellales</taxon>
        <taxon>Glomerellaceae</taxon>
        <taxon>Colletotrichum</taxon>
        <taxon>Colletotrichum acutatum species complex</taxon>
    </lineage>
</organism>
<dbReference type="Proteomes" id="UP000830671">
    <property type="component" value="Chromosome 1"/>
</dbReference>
<dbReference type="KEGG" id="clup:CLUP02_02069"/>
<dbReference type="RefSeq" id="XP_049137061.1">
    <property type="nucleotide sequence ID" value="XM_049281104.1"/>
</dbReference>
<accession>A0A9Q8SEB1</accession>
<dbReference type="EMBL" id="CP019471">
    <property type="protein sequence ID" value="UQC75415.1"/>
    <property type="molecule type" value="Genomic_DNA"/>
</dbReference>
<gene>
    <name evidence="2" type="ORF">CLUP02_02069</name>
</gene>
<dbReference type="GeneID" id="73336114"/>
<feature type="region of interest" description="Disordered" evidence="1">
    <location>
        <begin position="1"/>
        <end position="23"/>
    </location>
</feature>
<feature type="compositionally biased region" description="Polar residues" evidence="1">
    <location>
        <begin position="14"/>
        <end position="23"/>
    </location>
</feature>
<evidence type="ECO:0000256" key="1">
    <source>
        <dbReference type="SAM" id="MobiDB-lite"/>
    </source>
</evidence>
<name>A0A9Q8SEB1_9PEZI</name>
<protein>
    <submittedName>
        <fullName evidence="2">Uncharacterized protein</fullName>
    </submittedName>
</protein>
<keyword evidence="3" id="KW-1185">Reference proteome</keyword>